<name>A0A836BV42_9CHLO</name>
<comment type="caution">
    <text evidence="2">The sequence shown here is derived from an EMBL/GenBank/DDBJ whole genome shotgun (WGS) entry which is preliminary data.</text>
</comment>
<evidence type="ECO:0000313" key="3">
    <source>
        <dbReference type="Proteomes" id="UP000612055"/>
    </source>
</evidence>
<evidence type="ECO:0000256" key="1">
    <source>
        <dbReference type="SAM" id="SignalP"/>
    </source>
</evidence>
<evidence type="ECO:0000313" key="2">
    <source>
        <dbReference type="EMBL" id="KAG2490241.1"/>
    </source>
</evidence>
<keyword evidence="1" id="KW-0732">Signal</keyword>
<reference evidence="2" key="1">
    <citation type="journal article" date="2020" name="bioRxiv">
        <title>Comparative genomics of Chlamydomonas.</title>
        <authorList>
            <person name="Craig R.J."/>
            <person name="Hasan A.R."/>
            <person name="Ness R.W."/>
            <person name="Keightley P.D."/>
        </authorList>
    </citation>
    <scope>NUCLEOTIDE SEQUENCE</scope>
    <source>
        <strain evidence="2">CCAP 11/70</strain>
    </source>
</reference>
<gene>
    <name evidence="2" type="ORF">HYH03_011365</name>
</gene>
<dbReference type="EMBL" id="JAEHOE010000064">
    <property type="protein sequence ID" value="KAG2490241.1"/>
    <property type="molecule type" value="Genomic_DNA"/>
</dbReference>
<feature type="signal peptide" evidence="1">
    <location>
        <begin position="1"/>
        <end position="21"/>
    </location>
</feature>
<feature type="chain" id="PRO_5032318656" description="Glycosyltransferase" evidence="1">
    <location>
        <begin position="22"/>
        <end position="409"/>
    </location>
</feature>
<accession>A0A836BV42</accession>
<dbReference type="Proteomes" id="UP000612055">
    <property type="component" value="Unassembled WGS sequence"/>
</dbReference>
<proteinExistence type="predicted"/>
<protein>
    <recommendedName>
        <fullName evidence="4">Glycosyltransferase</fullName>
    </recommendedName>
</protein>
<keyword evidence="3" id="KW-1185">Reference proteome</keyword>
<sequence length="409" mass="46125">MSALAAFVVVAVLYHPYTANAAGGVTIYNDIYNHWHVFAGVIATVRKHVEPRPELLWMAERSKNVKDHRIPPFGLREWLGDVGDAATLKDWRHLELVKASPTGRATDISARMKTALDWGPVDALICVSPELDRYKTCAYAAKYLKAKSVIAVIHRGDEIGPKSWFLGMKNDKEEIPVHLLGLVPHVMTSANETLKGRHESIQWGLMVAPYTSPQPCKKKSCLSGFVVQGALRRRQDGDWTKFIRDYDSLWKQMMKKGAPAVRMKIMGKGMRSELGVPKKINSSVDFYSGLPFPEYWDLIDKSYALVPFHGTPQYYTMRCSSTVLASLITCVPLIADDTLLAAYYMFKKEHVFYQAPGETEMDVMERVMALPEKELFAKRAAVCRLRDEQLKRTAGVIEELIASTRRRAA</sequence>
<organism evidence="2 3">
    <name type="scientific">Edaphochlamys debaryana</name>
    <dbReference type="NCBI Taxonomy" id="47281"/>
    <lineage>
        <taxon>Eukaryota</taxon>
        <taxon>Viridiplantae</taxon>
        <taxon>Chlorophyta</taxon>
        <taxon>core chlorophytes</taxon>
        <taxon>Chlorophyceae</taxon>
        <taxon>CS clade</taxon>
        <taxon>Chlamydomonadales</taxon>
        <taxon>Chlamydomonadales incertae sedis</taxon>
        <taxon>Edaphochlamys</taxon>
    </lineage>
</organism>
<evidence type="ECO:0008006" key="4">
    <source>
        <dbReference type="Google" id="ProtNLM"/>
    </source>
</evidence>
<dbReference type="AlphaFoldDB" id="A0A836BV42"/>
<dbReference type="OrthoDB" id="549336at2759"/>